<dbReference type="EMBL" id="JAGDFL010000083">
    <property type="protein sequence ID" value="KAG7398368.1"/>
    <property type="molecule type" value="Genomic_DNA"/>
</dbReference>
<organism evidence="3 4">
    <name type="scientific">Phytophthora boehmeriae</name>
    <dbReference type="NCBI Taxonomy" id="109152"/>
    <lineage>
        <taxon>Eukaryota</taxon>
        <taxon>Sar</taxon>
        <taxon>Stramenopiles</taxon>
        <taxon>Oomycota</taxon>
        <taxon>Peronosporomycetes</taxon>
        <taxon>Peronosporales</taxon>
        <taxon>Peronosporaceae</taxon>
        <taxon>Phytophthora</taxon>
    </lineage>
</organism>
<name>A0A8T1X1L0_9STRA</name>
<dbReference type="PROSITE" id="PS51143">
    <property type="entry name" value="MT_A70"/>
    <property type="match status" value="1"/>
</dbReference>
<comment type="caution">
    <text evidence="3">The sequence shown here is derived from an EMBL/GenBank/DDBJ whole genome shotgun (WGS) entry which is preliminary data.</text>
</comment>
<evidence type="ECO:0000256" key="2">
    <source>
        <dbReference type="SAM" id="MobiDB-lite"/>
    </source>
</evidence>
<dbReference type="AlphaFoldDB" id="A0A8T1X1L0"/>
<reference evidence="3" key="1">
    <citation type="submission" date="2021-02" db="EMBL/GenBank/DDBJ databases">
        <authorList>
            <person name="Palmer J.M."/>
        </authorList>
    </citation>
    <scope>NUCLEOTIDE SEQUENCE</scope>
    <source>
        <strain evidence="3">SCRP23</strain>
    </source>
</reference>
<keyword evidence="4" id="KW-1185">Reference proteome</keyword>
<keyword evidence="3" id="KW-0489">Methyltransferase</keyword>
<feature type="region of interest" description="Disordered" evidence="2">
    <location>
        <begin position="41"/>
        <end position="66"/>
    </location>
</feature>
<protein>
    <submittedName>
        <fullName evidence="3">Methyltransferase-like protein 4</fullName>
    </submittedName>
</protein>
<dbReference type="PANTHER" id="PTHR12829">
    <property type="entry name" value="N6-ADENOSINE-METHYLTRANSFERASE"/>
    <property type="match status" value="1"/>
</dbReference>
<dbReference type="GO" id="GO:0032259">
    <property type="term" value="P:methylation"/>
    <property type="evidence" value="ECO:0007669"/>
    <property type="project" value="UniProtKB-KW"/>
</dbReference>
<sequence>MKSTVSVVNHAELVNDYYMGLFHLREDSMQIPKSAFIRPSDTQMSLPPAELSATAARRKRKRETASRRRLERLEELTLQRKFVPLSDCVRQALRSAFELFGGSCFVLRDFLPLFEDDDRVSKVLAPLPSISVQDVSYVHCNETGQVAIASVDGTADRFVVLPPGACFAQQDVRQLGLLGLGRHKLIVMDPPWHNKSVSRGKRYQTFDHTQLLEIDVPHIADLDDCILAVWVTNKPTYMTFLLEQALPAWGFTFHACWYWLKLAKSGDLVTPLDSTHRLPVETMVVAYRGKDPEHEQRLRHRLGEQMRIVLSIPLRHSWKPPPECFFDEDVVSPTDKKIELFARELRPHWTSVGNEVLKFQASSMFQEYS</sequence>
<evidence type="ECO:0000313" key="3">
    <source>
        <dbReference type="EMBL" id="KAG7398368.1"/>
    </source>
</evidence>
<keyword evidence="3" id="KW-0808">Transferase</keyword>
<gene>
    <name evidence="3" type="primary">METTL4</name>
    <name evidence="3" type="ORF">PHYBOEH_011276</name>
</gene>
<dbReference type="Pfam" id="PF05063">
    <property type="entry name" value="MT-A70"/>
    <property type="match status" value="1"/>
</dbReference>
<proteinExistence type="inferred from homology"/>
<dbReference type="GO" id="GO:0008168">
    <property type="term" value="F:methyltransferase activity"/>
    <property type="evidence" value="ECO:0007669"/>
    <property type="project" value="UniProtKB-KW"/>
</dbReference>
<comment type="similarity">
    <text evidence="1">Belongs to the MT-A70-like family.</text>
</comment>
<evidence type="ECO:0000313" key="4">
    <source>
        <dbReference type="Proteomes" id="UP000693981"/>
    </source>
</evidence>
<dbReference type="OrthoDB" id="61116at2759"/>
<dbReference type="Proteomes" id="UP000693981">
    <property type="component" value="Unassembled WGS sequence"/>
</dbReference>
<dbReference type="GO" id="GO:0005634">
    <property type="term" value="C:nucleus"/>
    <property type="evidence" value="ECO:0007669"/>
    <property type="project" value="TreeGrafter"/>
</dbReference>
<dbReference type="InterPro" id="IPR007757">
    <property type="entry name" value="MT-A70-like"/>
</dbReference>
<accession>A0A8T1X1L0</accession>
<dbReference type="PANTHER" id="PTHR12829:SF4">
    <property type="entry name" value="N(6)-ADENINE-SPECIFIC METHYLTRANSFERASE METTL4"/>
    <property type="match status" value="1"/>
</dbReference>
<evidence type="ECO:0000256" key="1">
    <source>
        <dbReference type="PROSITE-ProRule" id="PRU00489"/>
    </source>
</evidence>